<comment type="caution">
    <text evidence="8">The sequence shown here is derived from an EMBL/GenBank/DDBJ whole genome shotgun (WGS) entry which is preliminary data.</text>
</comment>
<feature type="transmembrane region" description="Helical" evidence="6">
    <location>
        <begin position="128"/>
        <end position="148"/>
    </location>
</feature>
<feature type="domain" description="DUF3817" evidence="7">
    <location>
        <begin position="9"/>
        <end position="94"/>
    </location>
</feature>
<organism evidence="8 9">
    <name type="scientific">Rhodoglobus aureus</name>
    <dbReference type="NCBI Taxonomy" id="191497"/>
    <lineage>
        <taxon>Bacteria</taxon>
        <taxon>Bacillati</taxon>
        <taxon>Actinomycetota</taxon>
        <taxon>Actinomycetes</taxon>
        <taxon>Micrococcales</taxon>
        <taxon>Microbacteriaceae</taxon>
        <taxon>Rhodoglobus</taxon>
    </lineage>
</organism>
<dbReference type="Pfam" id="PF12823">
    <property type="entry name" value="DUF3817"/>
    <property type="match status" value="1"/>
</dbReference>
<protein>
    <submittedName>
        <fullName evidence="8">DUF3817 domain-containing protein</fullName>
    </submittedName>
</protein>
<evidence type="ECO:0000259" key="7">
    <source>
        <dbReference type="Pfam" id="PF12823"/>
    </source>
</evidence>
<dbReference type="Proteomes" id="UP001500943">
    <property type="component" value="Unassembled WGS sequence"/>
</dbReference>
<dbReference type="InterPro" id="IPR023845">
    <property type="entry name" value="DUF3817_TM"/>
</dbReference>
<accession>A0ABN1VL40</accession>
<keyword evidence="9" id="KW-1185">Reference proteome</keyword>
<evidence type="ECO:0000256" key="5">
    <source>
        <dbReference type="ARBA" id="ARBA00023136"/>
    </source>
</evidence>
<gene>
    <name evidence="8" type="ORF">GCM10009655_10150</name>
</gene>
<feature type="transmembrane region" description="Helical" evidence="6">
    <location>
        <begin position="73"/>
        <end position="93"/>
    </location>
</feature>
<name>A0ABN1VL40_9MICO</name>
<feature type="transmembrane region" description="Helical" evidence="6">
    <location>
        <begin position="12"/>
        <end position="32"/>
    </location>
</feature>
<feature type="transmembrane region" description="Helical" evidence="6">
    <location>
        <begin position="38"/>
        <end position="61"/>
    </location>
</feature>
<evidence type="ECO:0000313" key="9">
    <source>
        <dbReference type="Proteomes" id="UP001500943"/>
    </source>
</evidence>
<evidence type="ECO:0000256" key="1">
    <source>
        <dbReference type="ARBA" id="ARBA00004651"/>
    </source>
</evidence>
<evidence type="ECO:0000313" key="8">
    <source>
        <dbReference type="EMBL" id="GAA1212848.1"/>
    </source>
</evidence>
<evidence type="ECO:0000256" key="6">
    <source>
        <dbReference type="SAM" id="Phobius"/>
    </source>
</evidence>
<sequence>MMFATPKSLFRVLAFAEAVTWTLLITGLILRATVGLDVAVSIGGAIHGFVFLAYGATAVLLTVNQRWSVGTAILTIGSAVIPYATIPVELWLARTGRLDGPWRTEASDHPRDAGWVDRTMRWFLKHPYILVLLIAAAVVLLYVVLITAGPPGGRE</sequence>
<reference evidence="8 9" key="1">
    <citation type="journal article" date="2019" name="Int. J. Syst. Evol. Microbiol.">
        <title>The Global Catalogue of Microorganisms (GCM) 10K type strain sequencing project: providing services to taxonomists for standard genome sequencing and annotation.</title>
        <authorList>
            <consortium name="The Broad Institute Genomics Platform"/>
            <consortium name="The Broad Institute Genome Sequencing Center for Infectious Disease"/>
            <person name="Wu L."/>
            <person name="Ma J."/>
        </authorList>
    </citation>
    <scope>NUCLEOTIDE SEQUENCE [LARGE SCALE GENOMIC DNA]</scope>
    <source>
        <strain evidence="8 9">JCM 12762</strain>
    </source>
</reference>
<keyword evidence="2" id="KW-1003">Cell membrane</keyword>
<keyword evidence="5 6" id="KW-0472">Membrane</keyword>
<comment type="subcellular location">
    <subcellularLocation>
        <location evidence="1">Cell membrane</location>
        <topology evidence="1">Multi-pass membrane protein</topology>
    </subcellularLocation>
</comment>
<evidence type="ECO:0000256" key="4">
    <source>
        <dbReference type="ARBA" id="ARBA00022989"/>
    </source>
</evidence>
<evidence type="ECO:0000256" key="3">
    <source>
        <dbReference type="ARBA" id="ARBA00022692"/>
    </source>
</evidence>
<keyword evidence="3 6" id="KW-0812">Transmembrane</keyword>
<evidence type="ECO:0000256" key="2">
    <source>
        <dbReference type="ARBA" id="ARBA00022475"/>
    </source>
</evidence>
<keyword evidence="4 6" id="KW-1133">Transmembrane helix</keyword>
<dbReference type="EMBL" id="BAAAKW010000017">
    <property type="protein sequence ID" value="GAA1212848.1"/>
    <property type="molecule type" value="Genomic_DNA"/>
</dbReference>
<dbReference type="NCBIfam" id="TIGR03954">
    <property type="entry name" value="integ_memb_HG"/>
    <property type="match status" value="1"/>
</dbReference>
<proteinExistence type="predicted"/>
<dbReference type="PANTHER" id="PTHR40077:SF1">
    <property type="entry name" value="MEMBRANE PROTEIN"/>
    <property type="match status" value="1"/>
</dbReference>
<dbReference type="PANTHER" id="PTHR40077">
    <property type="entry name" value="MEMBRANE PROTEIN-RELATED"/>
    <property type="match status" value="1"/>
</dbReference>